<proteinExistence type="predicted"/>
<dbReference type="EMBL" id="CP029346">
    <property type="protein sequence ID" value="AWL08508.1"/>
    <property type="molecule type" value="Genomic_DNA"/>
</dbReference>
<sequence length="176" mass="19230">MELLNEIAHISGKSGLFRVLKPTRTGVIVETLDALKQKSVVSGQTRISVLKDISLYLDDHQDSTLPLGDLFQLIHSVCQGSLNIEPKKASDAELFGLLASIVPNYDSDRVYASDIKKILSWYLILVTNTPDMFQTAPAAEEPKAEKVVKAPKAAKEVKEATEEKAAKAPKKAKATK</sequence>
<feature type="domain" description="DUF6852" evidence="3">
    <location>
        <begin position="53"/>
        <end position="125"/>
    </location>
</feature>
<dbReference type="Proteomes" id="UP000245468">
    <property type="component" value="Chromosome"/>
</dbReference>
<protein>
    <submittedName>
        <fullName evidence="4">Dephospho-CoA kinase</fullName>
        <ecNumber evidence="4">2.7.1.24</ecNumber>
    </submittedName>
</protein>
<evidence type="ECO:0000259" key="3">
    <source>
        <dbReference type="Pfam" id="PF21186"/>
    </source>
</evidence>
<feature type="region of interest" description="Disordered" evidence="1">
    <location>
        <begin position="137"/>
        <end position="176"/>
    </location>
</feature>
<dbReference type="AlphaFoldDB" id="A0A2S2DT23"/>
<dbReference type="InterPro" id="IPR049282">
    <property type="entry name" value="BVU_3817_N_sf"/>
</dbReference>
<evidence type="ECO:0000313" key="5">
    <source>
        <dbReference type="Proteomes" id="UP000245468"/>
    </source>
</evidence>
<dbReference type="GO" id="GO:0004140">
    <property type="term" value="F:dephospho-CoA kinase activity"/>
    <property type="evidence" value="ECO:0007669"/>
    <property type="project" value="UniProtKB-EC"/>
</dbReference>
<dbReference type="Pfam" id="PF18347">
    <property type="entry name" value="DUF5606"/>
    <property type="match status" value="1"/>
</dbReference>
<dbReference type="EC" id="2.7.1.24" evidence="4"/>
<dbReference type="Pfam" id="PF21186">
    <property type="entry name" value="DUF6852"/>
    <property type="match status" value="1"/>
</dbReference>
<dbReference type="Gene3D" id="1.10.10.1650">
    <property type="match status" value="1"/>
</dbReference>
<dbReference type="InterPro" id="IPR049281">
    <property type="entry name" value="BVU_3817-like_C_sf"/>
</dbReference>
<dbReference type="InterPro" id="IPR049280">
    <property type="entry name" value="DUF6852"/>
</dbReference>
<evidence type="ECO:0000313" key="4">
    <source>
        <dbReference type="EMBL" id="AWL08508.1"/>
    </source>
</evidence>
<keyword evidence="5" id="KW-1185">Reference proteome</keyword>
<dbReference type="KEGG" id="psez:HME7025_00636"/>
<keyword evidence="4" id="KW-0418">Kinase</keyword>
<feature type="compositionally biased region" description="Basic residues" evidence="1">
    <location>
        <begin position="167"/>
        <end position="176"/>
    </location>
</feature>
<accession>A0A2S2DT23</accession>
<gene>
    <name evidence="4" type="primary">coaE</name>
    <name evidence="4" type="ORF">HME7025_00636</name>
</gene>
<feature type="domain" description="DUF5606" evidence="2">
    <location>
        <begin position="4"/>
        <end position="50"/>
    </location>
</feature>
<keyword evidence="4" id="KW-0808">Transferase</keyword>
<organism evidence="4 5">
    <name type="scientific">Aquirufa nivalisilvae</name>
    <dbReference type="NCBI Taxonomy" id="2516557"/>
    <lineage>
        <taxon>Bacteria</taxon>
        <taxon>Pseudomonadati</taxon>
        <taxon>Bacteroidota</taxon>
        <taxon>Cytophagia</taxon>
        <taxon>Cytophagales</taxon>
        <taxon>Flectobacillaceae</taxon>
        <taxon>Aquirufa</taxon>
    </lineage>
</organism>
<evidence type="ECO:0000256" key="1">
    <source>
        <dbReference type="SAM" id="MobiDB-lite"/>
    </source>
</evidence>
<dbReference type="Gene3D" id="2.30.30.730">
    <property type="match status" value="1"/>
</dbReference>
<dbReference type="InterPro" id="IPR041218">
    <property type="entry name" value="DUF5606"/>
</dbReference>
<feature type="compositionally biased region" description="Basic and acidic residues" evidence="1">
    <location>
        <begin position="140"/>
        <end position="166"/>
    </location>
</feature>
<name>A0A2S2DT23_9BACT</name>
<evidence type="ECO:0000259" key="2">
    <source>
        <dbReference type="Pfam" id="PF18347"/>
    </source>
</evidence>
<dbReference type="RefSeq" id="WP_161956202.1">
    <property type="nucleotide sequence ID" value="NZ_CP029346.1"/>
</dbReference>
<reference evidence="5" key="1">
    <citation type="submission" date="2018-05" db="EMBL/GenBank/DDBJ databases">
        <title>Pseudarcicella sp. HME7025 Genome sequencing and assembly.</title>
        <authorList>
            <person name="Kim H."/>
            <person name="Kang H."/>
            <person name="Joh K."/>
        </authorList>
    </citation>
    <scope>NUCLEOTIDE SEQUENCE [LARGE SCALE GENOMIC DNA]</scope>
    <source>
        <strain evidence="5">HME7025</strain>
    </source>
</reference>